<dbReference type="RefSeq" id="WP_138774056.1">
    <property type="nucleotide sequence ID" value="NZ_JBHSSX010000252.1"/>
</dbReference>
<evidence type="ECO:0000256" key="10">
    <source>
        <dbReference type="RuleBase" id="RU364125"/>
    </source>
</evidence>
<gene>
    <name evidence="11" type="primary">fliL</name>
    <name evidence="11" type="ORF">FGS76_18080</name>
</gene>
<proteinExistence type="inferred from homology"/>
<comment type="subcellular location">
    <subcellularLocation>
        <location evidence="10">Cell inner membrane</location>
    </subcellularLocation>
    <subcellularLocation>
        <location evidence="2">Cell membrane</location>
        <topology evidence="2">Single-pass membrane protein</topology>
    </subcellularLocation>
</comment>
<keyword evidence="4" id="KW-1003">Cell membrane</keyword>
<keyword evidence="5 10" id="KW-0145">Chemotaxis</keyword>
<evidence type="ECO:0000256" key="3">
    <source>
        <dbReference type="ARBA" id="ARBA00008281"/>
    </source>
</evidence>
<comment type="caution">
    <text evidence="11">The sequence shown here is derived from an EMBL/GenBank/DDBJ whole genome shotgun (WGS) entry which is preliminary data.</text>
</comment>
<keyword evidence="7 10" id="KW-0283">Flagellar rotation</keyword>
<reference evidence="11 12" key="1">
    <citation type="submission" date="2019-05" db="EMBL/GenBank/DDBJ databases">
        <title>Genome of Alcanivorax gelatiniphagus, an oil degrading marine bacteria.</title>
        <authorList>
            <person name="Kwon K.K."/>
        </authorList>
    </citation>
    <scope>NUCLEOTIDE SEQUENCE [LARGE SCALE GENOMIC DNA]</scope>
    <source>
        <strain evidence="11 12">MEBiC 08158</strain>
    </source>
</reference>
<comment type="function">
    <text evidence="1 10">Controls the rotational direction of flagella during chemotaxis.</text>
</comment>
<dbReference type="PANTHER" id="PTHR35091">
    <property type="entry name" value="FLAGELLAR PROTEIN FLIL"/>
    <property type="match status" value="1"/>
</dbReference>
<name>A0ABY2XHC8_9GAMM</name>
<evidence type="ECO:0000256" key="7">
    <source>
        <dbReference type="ARBA" id="ARBA00022779"/>
    </source>
</evidence>
<comment type="similarity">
    <text evidence="3 10">Belongs to the FliL family.</text>
</comment>
<dbReference type="PANTHER" id="PTHR35091:SF2">
    <property type="entry name" value="FLAGELLAR PROTEIN FLIL"/>
    <property type="match status" value="1"/>
</dbReference>
<dbReference type="InterPro" id="IPR005503">
    <property type="entry name" value="FliL"/>
</dbReference>
<evidence type="ECO:0000256" key="8">
    <source>
        <dbReference type="ARBA" id="ARBA00022989"/>
    </source>
</evidence>
<evidence type="ECO:0000256" key="1">
    <source>
        <dbReference type="ARBA" id="ARBA00002254"/>
    </source>
</evidence>
<keyword evidence="11" id="KW-0969">Cilium</keyword>
<evidence type="ECO:0000256" key="6">
    <source>
        <dbReference type="ARBA" id="ARBA00022692"/>
    </source>
</evidence>
<evidence type="ECO:0000256" key="9">
    <source>
        <dbReference type="ARBA" id="ARBA00023136"/>
    </source>
</evidence>
<keyword evidence="8 10" id="KW-1133">Transmembrane helix</keyword>
<keyword evidence="6 10" id="KW-0812">Transmembrane</keyword>
<accession>A0ABY2XHC8</accession>
<dbReference type="NCBIfam" id="NF005435">
    <property type="entry name" value="PRK07021.1"/>
    <property type="match status" value="1"/>
</dbReference>
<evidence type="ECO:0000256" key="4">
    <source>
        <dbReference type="ARBA" id="ARBA00022475"/>
    </source>
</evidence>
<feature type="transmembrane region" description="Helical" evidence="10">
    <location>
        <begin position="12"/>
        <end position="34"/>
    </location>
</feature>
<keyword evidence="11" id="KW-0966">Cell projection</keyword>
<dbReference type="Proteomes" id="UP000739180">
    <property type="component" value="Unassembled WGS sequence"/>
</dbReference>
<evidence type="ECO:0000256" key="5">
    <source>
        <dbReference type="ARBA" id="ARBA00022500"/>
    </source>
</evidence>
<evidence type="ECO:0000313" key="11">
    <source>
        <dbReference type="EMBL" id="TMW10448.1"/>
    </source>
</evidence>
<keyword evidence="11" id="KW-0282">Flagellum</keyword>
<keyword evidence="12" id="KW-1185">Reference proteome</keyword>
<sequence length="158" mass="17192">MAEPGKRSRKVVALIALMAVLVATLVAVNLYLLLGKDEQAKAGPAAAESKAPEPARFIKLDPFTVNVQGDLCGQRLLYVGLTLQVGDEKTERYLLDNLPPLRSRLLMLLSSQDAETAATADGKRALARDVTAMFEEPLTPSQPELTVQEVLFTEFIVQ</sequence>
<keyword evidence="10" id="KW-0997">Cell inner membrane</keyword>
<dbReference type="Pfam" id="PF03748">
    <property type="entry name" value="FliL"/>
    <property type="match status" value="1"/>
</dbReference>
<evidence type="ECO:0000256" key="2">
    <source>
        <dbReference type="ARBA" id="ARBA00004162"/>
    </source>
</evidence>
<keyword evidence="9 10" id="KW-0472">Membrane</keyword>
<protein>
    <recommendedName>
        <fullName evidence="10">Flagellar protein FliL</fullName>
    </recommendedName>
</protein>
<organism evidence="11 12">
    <name type="scientific">Alloalcanivorax gelatiniphagus</name>
    <dbReference type="NCBI Taxonomy" id="1194167"/>
    <lineage>
        <taxon>Bacteria</taxon>
        <taxon>Pseudomonadati</taxon>
        <taxon>Pseudomonadota</taxon>
        <taxon>Gammaproteobacteria</taxon>
        <taxon>Oceanospirillales</taxon>
        <taxon>Alcanivoracaceae</taxon>
        <taxon>Alloalcanivorax</taxon>
    </lineage>
</organism>
<evidence type="ECO:0000313" key="12">
    <source>
        <dbReference type="Proteomes" id="UP000739180"/>
    </source>
</evidence>
<dbReference type="EMBL" id="VCQT01000046">
    <property type="protein sequence ID" value="TMW10448.1"/>
    <property type="molecule type" value="Genomic_DNA"/>
</dbReference>